<dbReference type="EMBL" id="KQ085975">
    <property type="protein sequence ID" value="KLO12547.1"/>
    <property type="molecule type" value="Genomic_DNA"/>
</dbReference>
<evidence type="ECO:0000313" key="6">
    <source>
        <dbReference type="EMBL" id="KLO12547.1"/>
    </source>
</evidence>
<keyword evidence="3" id="KW-0862">Zinc</keyword>
<dbReference type="Proteomes" id="UP000053477">
    <property type="component" value="Unassembled WGS sequence"/>
</dbReference>
<dbReference type="AlphaFoldDB" id="A0A0H2RLT7"/>
<dbReference type="InParanoid" id="A0A0H2RLT7"/>
<evidence type="ECO:0000256" key="1">
    <source>
        <dbReference type="ARBA" id="ARBA00022723"/>
    </source>
</evidence>
<name>A0A0H2RLT7_9AGAM</name>
<reference evidence="6 7" key="1">
    <citation type="submission" date="2015-04" db="EMBL/GenBank/DDBJ databases">
        <title>Complete genome sequence of Schizopora paradoxa KUC8140, a cosmopolitan wood degrader in East Asia.</title>
        <authorList>
            <consortium name="DOE Joint Genome Institute"/>
            <person name="Min B."/>
            <person name="Park H."/>
            <person name="Jang Y."/>
            <person name="Kim J.-J."/>
            <person name="Kim K.H."/>
            <person name="Pangilinan J."/>
            <person name="Lipzen A."/>
            <person name="Riley R."/>
            <person name="Grigoriev I.V."/>
            <person name="Spatafora J.W."/>
            <person name="Choi I.-G."/>
        </authorList>
    </citation>
    <scope>NUCLEOTIDE SEQUENCE [LARGE SCALE GENOMIC DNA]</scope>
    <source>
        <strain evidence="6 7">KUC8140</strain>
    </source>
</reference>
<protein>
    <recommendedName>
        <fullName evidence="5">MYND-type domain-containing protein</fullName>
    </recommendedName>
</protein>
<keyword evidence="7" id="KW-1185">Reference proteome</keyword>
<dbReference type="Gene3D" id="6.10.140.2220">
    <property type="match status" value="1"/>
</dbReference>
<sequence>MFITTDLHKEKRQTTQTIRCFCKGVRIRNLLSLECTLFCDASFFPSPPPSTATSGRFWFRIFGPRNMSCADCEHCKADLARYLSDPRKYIASAARNSPESFEDLRTVIYNGGHTPEKYVKETLAMLFAHLSAGDQSTFNPAGPPPPRLRPFEAKAFLSMAGIFTVFNKYDLSGTPDAAPIKTLVENWPKIRKWIQHFFYRALARKVPASEAPITNDEACFAKMGEGWTIFNMVLVIVTYARYDDTFFDSVAPKDGTLTMILKLWARIARYDPTLAVTPIDHYCRATLLFANCLQLSKDIESTECMSTQLVNEMGGDAKAIVVFLTRPLRDAAKMTPSEFSGQAMLLGSSMQLIHRLLDGVMGGLIQRPIFGKAFLEDPKLNPRPLMAKILTKYSAIRSDTDLPYGLREIIRSAFQLCSSLVYYHEAIDFVVHLLDNGLLEVYANLVRGLPSLSNYELRPAAILLKQDISTFLSHECVISAAKNALHRLEKERKDDYLALKGKESGLKDAWLYFTGHAFERATLAGVYNAKFRKEDKLTCGFCHVRMNERMLKKCSRCKFVLYCSQICQTKDWKKDHKQNCKAYAKNLEVYRRKADTEHFFDHLVRSDIRRHIPGLNALAKLNPRTRDADTLLAYCADYTFAPPTFSVFPAADVVDESRYVELGLAYRPESQELRRELLDIVRKAGGKARIVQVEMRGHAGTPIITFQIIGLDDFMDIRPEVPKSFNPERPRAIDQNDNALAVQIDWTDIVMADAIYGRRLTHDEFHMYIAEHVHLGFDDQDKTVFERVDDAVRRRKDQEDAPCCRDRSGHSIC</sequence>
<evidence type="ECO:0000259" key="5">
    <source>
        <dbReference type="PROSITE" id="PS50865"/>
    </source>
</evidence>
<feature type="domain" description="MYND-type" evidence="5">
    <location>
        <begin position="539"/>
        <end position="580"/>
    </location>
</feature>
<proteinExistence type="predicted"/>
<accession>A0A0H2RLT7</accession>
<evidence type="ECO:0000256" key="3">
    <source>
        <dbReference type="ARBA" id="ARBA00022833"/>
    </source>
</evidence>
<dbReference type="InterPro" id="IPR002893">
    <property type="entry name" value="Znf_MYND"/>
</dbReference>
<evidence type="ECO:0000256" key="4">
    <source>
        <dbReference type="PROSITE-ProRule" id="PRU00134"/>
    </source>
</evidence>
<gene>
    <name evidence="6" type="ORF">SCHPADRAFT_410983</name>
</gene>
<evidence type="ECO:0000313" key="7">
    <source>
        <dbReference type="Proteomes" id="UP000053477"/>
    </source>
</evidence>
<dbReference type="OrthoDB" id="341421at2759"/>
<organism evidence="6 7">
    <name type="scientific">Schizopora paradoxa</name>
    <dbReference type="NCBI Taxonomy" id="27342"/>
    <lineage>
        <taxon>Eukaryota</taxon>
        <taxon>Fungi</taxon>
        <taxon>Dikarya</taxon>
        <taxon>Basidiomycota</taxon>
        <taxon>Agaricomycotina</taxon>
        <taxon>Agaricomycetes</taxon>
        <taxon>Hymenochaetales</taxon>
        <taxon>Schizoporaceae</taxon>
        <taxon>Schizopora</taxon>
    </lineage>
</organism>
<dbReference type="PROSITE" id="PS01360">
    <property type="entry name" value="ZF_MYND_1"/>
    <property type="match status" value="1"/>
</dbReference>
<dbReference type="STRING" id="27342.A0A0H2RLT7"/>
<keyword evidence="1" id="KW-0479">Metal-binding</keyword>
<dbReference type="SUPFAM" id="SSF144232">
    <property type="entry name" value="HIT/MYND zinc finger-like"/>
    <property type="match status" value="1"/>
</dbReference>
<keyword evidence="2 4" id="KW-0863">Zinc-finger</keyword>
<dbReference type="PROSITE" id="PS50865">
    <property type="entry name" value="ZF_MYND_2"/>
    <property type="match status" value="1"/>
</dbReference>
<evidence type="ECO:0000256" key="2">
    <source>
        <dbReference type="ARBA" id="ARBA00022771"/>
    </source>
</evidence>
<dbReference type="GO" id="GO:0008270">
    <property type="term" value="F:zinc ion binding"/>
    <property type="evidence" value="ECO:0007669"/>
    <property type="project" value="UniProtKB-KW"/>
</dbReference>
<dbReference type="Pfam" id="PF01753">
    <property type="entry name" value="zf-MYND"/>
    <property type="match status" value="1"/>
</dbReference>